<dbReference type="Pfam" id="PF14244">
    <property type="entry name" value="Retrotran_gag_3"/>
    <property type="match status" value="1"/>
</dbReference>
<dbReference type="InterPro" id="IPR029472">
    <property type="entry name" value="Copia-like_N"/>
</dbReference>
<evidence type="ECO:0000259" key="1">
    <source>
        <dbReference type="Pfam" id="PF14244"/>
    </source>
</evidence>
<feature type="domain" description="Retrotransposon Copia-like N-terminal" evidence="1">
    <location>
        <begin position="20"/>
        <end position="65"/>
    </location>
</feature>
<dbReference type="PANTHER" id="PTHR37610:SF40">
    <property type="entry name" value="OS01G0909600 PROTEIN"/>
    <property type="match status" value="1"/>
</dbReference>
<evidence type="ECO:0000313" key="3">
    <source>
        <dbReference type="Proteomes" id="UP000634136"/>
    </source>
</evidence>
<organism evidence="2 3">
    <name type="scientific">Senna tora</name>
    <dbReference type="NCBI Taxonomy" id="362788"/>
    <lineage>
        <taxon>Eukaryota</taxon>
        <taxon>Viridiplantae</taxon>
        <taxon>Streptophyta</taxon>
        <taxon>Embryophyta</taxon>
        <taxon>Tracheophyta</taxon>
        <taxon>Spermatophyta</taxon>
        <taxon>Magnoliopsida</taxon>
        <taxon>eudicotyledons</taxon>
        <taxon>Gunneridae</taxon>
        <taxon>Pentapetalae</taxon>
        <taxon>rosids</taxon>
        <taxon>fabids</taxon>
        <taxon>Fabales</taxon>
        <taxon>Fabaceae</taxon>
        <taxon>Caesalpinioideae</taxon>
        <taxon>Cassia clade</taxon>
        <taxon>Senna</taxon>
    </lineage>
</organism>
<gene>
    <name evidence="2" type="ORF">G2W53_016885</name>
</gene>
<dbReference type="AlphaFoldDB" id="A0A834TRS4"/>
<protein>
    <recommendedName>
        <fullName evidence="1">Retrotransposon Copia-like N-terminal domain-containing protein</fullName>
    </recommendedName>
</protein>
<evidence type="ECO:0000313" key="2">
    <source>
        <dbReference type="EMBL" id="KAF7825721.1"/>
    </source>
</evidence>
<comment type="caution">
    <text evidence="2">The sequence shown here is derived from an EMBL/GenBank/DDBJ whole genome shotgun (WGS) entry which is preliminary data.</text>
</comment>
<keyword evidence="3" id="KW-1185">Reference proteome</keyword>
<dbReference type="EMBL" id="JAAIUW010000006">
    <property type="protein sequence ID" value="KAF7825721.1"/>
    <property type="molecule type" value="Genomic_DNA"/>
</dbReference>
<accession>A0A834TRS4</accession>
<proteinExistence type="predicted"/>
<reference evidence="2" key="1">
    <citation type="submission" date="2020-09" db="EMBL/GenBank/DDBJ databases">
        <title>Genome-Enabled Discovery of Anthraquinone Biosynthesis in Senna tora.</title>
        <authorList>
            <person name="Kang S.-H."/>
            <person name="Pandey R.P."/>
            <person name="Lee C.-M."/>
            <person name="Sim J.-S."/>
            <person name="Jeong J.-T."/>
            <person name="Choi B.-S."/>
            <person name="Jung M."/>
            <person name="Ginzburg D."/>
            <person name="Zhao K."/>
            <person name="Won S.Y."/>
            <person name="Oh T.-J."/>
            <person name="Yu Y."/>
            <person name="Kim N.-H."/>
            <person name="Lee O.R."/>
            <person name="Lee T.-H."/>
            <person name="Bashyal P."/>
            <person name="Kim T.-S."/>
            <person name="Lee W.-H."/>
            <person name="Kawkins C."/>
            <person name="Kim C.-K."/>
            <person name="Kim J.S."/>
            <person name="Ahn B.O."/>
            <person name="Rhee S.Y."/>
            <person name="Sohng J.K."/>
        </authorList>
    </citation>
    <scope>NUCLEOTIDE SEQUENCE</scope>
    <source>
        <tissue evidence="2">Leaf</tissue>
    </source>
</reference>
<dbReference type="PANTHER" id="PTHR37610">
    <property type="entry name" value="CCHC-TYPE DOMAIN-CONTAINING PROTEIN"/>
    <property type="match status" value="1"/>
</dbReference>
<name>A0A834TRS4_9FABA</name>
<sequence>MAKTSGEKRTAEERAWTLTNSDQPGMSLVVSPLTTRNYLGWSIAVRTALEAKGKVGFIDGTLAIPTDPDKYCKWKEADSMIKSWIVNSMIKELADMFVYCGSTKELWSVLEERYGRSCGP</sequence>
<dbReference type="Proteomes" id="UP000634136">
    <property type="component" value="Unassembled WGS sequence"/>
</dbReference>
<dbReference type="OrthoDB" id="1426802at2759"/>